<protein>
    <submittedName>
        <fullName evidence="2">Uncharacterized protein</fullName>
    </submittedName>
</protein>
<evidence type="ECO:0000256" key="1">
    <source>
        <dbReference type="SAM" id="MobiDB-lite"/>
    </source>
</evidence>
<organism evidence="2 3">
    <name type="scientific">Pleurodeles waltl</name>
    <name type="common">Iberian ribbed newt</name>
    <dbReference type="NCBI Taxonomy" id="8319"/>
    <lineage>
        <taxon>Eukaryota</taxon>
        <taxon>Metazoa</taxon>
        <taxon>Chordata</taxon>
        <taxon>Craniata</taxon>
        <taxon>Vertebrata</taxon>
        <taxon>Euteleostomi</taxon>
        <taxon>Amphibia</taxon>
        <taxon>Batrachia</taxon>
        <taxon>Caudata</taxon>
        <taxon>Salamandroidea</taxon>
        <taxon>Salamandridae</taxon>
        <taxon>Pleurodelinae</taxon>
        <taxon>Pleurodeles</taxon>
    </lineage>
</organism>
<gene>
    <name evidence="2" type="ORF">NDU88_003060</name>
</gene>
<dbReference type="EMBL" id="JANPWB010000002">
    <property type="protein sequence ID" value="KAJ1207670.1"/>
    <property type="molecule type" value="Genomic_DNA"/>
</dbReference>
<reference evidence="2" key="1">
    <citation type="journal article" date="2022" name="bioRxiv">
        <title>Sequencing and chromosome-scale assembly of the giantPleurodeles waltlgenome.</title>
        <authorList>
            <person name="Brown T."/>
            <person name="Elewa A."/>
            <person name="Iarovenko S."/>
            <person name="Subramanian E."/>
            <person name="Araus A.J."/>
            <person name="Petzold A."/>
            <person name="Susuki M."/>
            <person name="Suzuki K.-i.T."/>
            <person name="Hayashi T."/>
            <person name="Toyoda A."/>
            <person name="Oliveira C."/>
            <person name="Osipova E."/>
            <person name="Leigh N.D."/>
            <person name="Simon A."/>
            <person name="Yun M.H."/>
        </authorList>
    </citation>
    <scope>NUCLEOTIDE SEQUENCE</scope>
    <source>
        <strain evidence="2">20211129_DDA</strain>
        <tissue evidence="2">Liver</tissue>
    </source>
</reference>
<dbReference type="AlphaFoldDB" id="A0AAV7W475"/>
<dbReference type="Proteomes" id="UP001066276">
    <property type="component" value="Chromosome 1_2"/>
</dbReference>
<name>A0AAV7W475_PLEWA</name>
<accession>A0AAV7W475</accession>
<evidence type="ECO:0000313" key="2">
    <source>
        <dbReference type="EMBL" id="KAJ1207670.1"/>
    </source>
</evidence>
<sequence length="107" mass="12461">MLSSMRGLEVRVDSPEKDTRYIEQRGDVGRKKEGETLQRREKEETIDQNEDEKKTGEEEKKTMNEKQADREAKDEEQNEWFEAEKWDSIGDAIVPTMTPEGHDTSGE</sequence>
<comment type="caution">
    <text evidence="2">The sequence shown here is derived from an EMBL/GenBank/DDBJ whole genome shotgun (WGS) entry which is preliminary data.</text>
</comment>
<feature type="region of interest" description="Disordered" evidence="1">
    <location>
        <begin position="1"/>
        <end position="107"/>
    </location>
</feature>
<keyword evidence="3" id="KW-1185">Reference proteome</keyword>
<proteinExistence type="predicted"/>
<feature type="compositionally biased region" description="Basic and acidic residues" evidence="1">
    <location>
        <begin position="8"/>
        <end position="75"/>
    </location>
</feature>
<evidence type="ECO:0000313" key="3">
    <source>
        <dbReference type="Proteomes" id="UP001066276"/>
    </source>
</evidence>